<dbReference type="PANTHER" id="PTHR13451">
    <property type="entry name" value="CLASS II CROSSOVER JUNCTION ENDONUCLEASE MUS81"/>
    <property type="match status" value="1"/>
</dbReference>
<dbReference type="Proteomes" id="UP001281761">
    <property type="component" value="Unassembled WGS sequence"/>
</dbReference>
<dbReference type="Gene3D" id="3.40.50.10130">
    <property type="match status" value="1"/>
</dbReference>
<comment type="cofactor">
    <cofactor evidence="1 13">
        <name>Mg(2+)</name>
        <dbReference type="ChEBI" id="CHEBI:18420"/>
    </cofactor>
</comment>
<evidence type="ECO:0000256" key="5">
    <source>
        <dbReference type="ARBA" id="ARBA00022723"/>
    </source>
</evidence>
<keyword evidence="10 13" id="KW-0233">DNA recombination</keyword>
<name>A0ABQ9XZL3_9EUKA</name>
<dbReference type="GO" id="GO:0004519">
    <property type="term" value="F:endonuclease activity"/>
    <property type="evidence" value="ECO:0007669"/>
    <property type="project" value="UniProtKB-KW"/>
</dbReference>
<comment type="subcellular location">
    <subcellularLocation>
        <location evidence="2 13">Nucleus</location>
    </subcellularLocation>
</comment>
<dbReference type="CDD" id="cd20074">
    <property type="entry name" value="XPF_nuclease_Mus81"/>
    <property type="match status" value="1"/>
</dbReference>
<dbReference type="Gene3D" id="1.10.150.670">
    <property type="entry name" value="Crossover junction endonuclease EME1, DNA-binding domain"/>
    <property type="match status" value="1"/>
</dbReference>
<keyword evidence="9 13" id="KW-0460">Magnesium</keyword>
<evidence type="ECO:0000313" key="16">
    <source>
        <dbReference type="EMBL" id="KAK2956903.1"/>
    </source>
</evidence>
<proteinExistence type="inferred from homology"/>
<feature type="domain" description="ERCC4" evidence="15">
    <location>
        <begin position="96"/>
        <end position="198"/>
    </location>
</feature>
<dbReference type="EC" id="3.1.22.-" evidence="13"/>
<evidence type="ECO:0000256" key="2">
    <source>
        <dbReference type="ARBA" id="ARBA00004123"/>
    </source>
</evidence>
<evidence type="ECO:0000256" key="4">
    <source>
        <dbReference type="ARBA" id="ARBA00022722"/>
    </source>
</evidence>
<comment type="function">
    <text evidence="13">Interacts with EME1 to form a DNA structure-specific endonuclease with substrate preference for branched DNA structures with a 5'-end at the branch nick. Typical substrates include 3'-flap structures, D-loops, replication forks and nicked Holliday junctions. May be required in mitosis for the processing of stalled or collapsed replication fork intermediates. May be required in meiosis for the repair of meiosis-specific double strand breaks subsequent to single-end invasion (SEI).</text>
</comment>
<dbReference type="PANTHER" id="PTHR13451:SF0">
    <property type="entry name" value="CROSSOVER JUNCTION ENDONUCLEASE MUS81"/>
    <property type="match status" value="1"/>
</dbReference>
<gene>
    <name evidence="16" type="ORF">BLNAU_8180</name>
</gene>
<evidence type="ECO:0000256" key="9">
    <source>
        <dbReference type="ARBA" id="ARBA00022842"/>
    </source>
</evidence>
<dbReference type="SMART" id="SM00891">
    <property type="entry name" value="ERCC4"/>
    <property type="match status" value="1"/>
</dbReference>
<feature type="compositionally biased region" description="Acidic residues" evidence="14">
    <location>
        <begin position="373"/>
        <end position="384"/>
    </location>
</feature>
<dbReference type="EMBL" id="JARBJD010000051">
    <property type="protein sequence ID" value="KAK2956903.1"/>
    <property type="molecule type" value="Genomic_DNA"/>
</dbReference>
<dbReference type="InterPro" id="IPR033309">
    <property type="entry name" value="Mus81"/>
</dbReference>
<evidence type="ECO:0000259" key="15">
    <source>
        <dbReference type="SMART" id="SM00891"/>
    </source>
</evidence>
<feature type="region of interest" description="Disordered" evidence="14">
    <location>
        <begin position="365"/>
        <end position="384"/>
    </location>
</feature>
<comment type="caution">
    <text evidence="16">The sequence shown here is derived from an EMBL/GenBank/DDBJ whole genome shotgun (WGS) entry which is preliminary data.</text>
</comment>
<evidence type="ECO:0000256" key="3">
    <source>
        <dbReference type="ARBA" id="ARBA00010015"/>
    </source>
</evidence>
<dbReference type="Pfam" id="PF02732">
    <property type="entry name" value="ERCC4"/>
    <property type="match status" value="1"/>
</dbReference>
<dbReference type="GO" id="GO:0016787">
    <property type="term" value="F:hydrolase activity"/>
    <property type="evidence" value="ECO:0007669"/>
    <property type="project" value="UniProtKB-KW"/>
</dbReference>
<accession>A0ABQ9XZL3</accession>
<keyword evidence="4 13" id="KW-0540">Nuclease</keyword>
<evidence type="ECO:0000256" key="11">
    <source>
        <dbReference type="ARBA" id="ARBA00023204"/>
    </source>
</evidence>
<keyword evidence="12 13" id="KW-0539">Nucleus</keyword>
<evidence type="ECO:0000256" key="8">
    <source>
        <dbReference type="ARBA" id="ARBA00022801"/>
    </source>
</evidence>
<keyword evidence="5 13" id="KW-0479">Metal-binding</keyword>
<evidence type="ECO:0000256" key="10">
    <source>
        <dbReference type="ARBA" id="ARBA00023172"/>
    </source>
</evidence>
<keyword evidence="8 13" id="KW-0378">Hydrolase</keyword>
<evidence type="ECO:0000256" key="1">
    <source>
        <dbReference type="ARBA" id="ARBA00001946"/>
    </source>
</evidence>
<evidence type="ECO:0000256" key="13">
    <source>
        <dbReference type="RuleBase" id="RU369042"/>
    </source>
</evidence>
<keyword evidence="7 13" id="KW-0227">DNA damage</keyword>
<evidence type="ECO:0000313" key="17">
    <source>
        <dbReference type="Proteomes" id="UP001281761"/>
    </source>
</evidence>
<organism evidence="16 17">
    <name type="scientific">Blattamonas nauphoetae</name>
    <dbReference type="NCBI Taxonomy" id="2049346"/>
    <lineage>
        <taxon>Eukaryota</taxon>
        <taxon>Metamonada</taxon>
        <taxon>Preaxostyla</taxon>
        <taxon>Oxymonadida</taxon>
        <taxon>Blattamonas</taxon>
    </lineage>
</organism>
<dbReference type="SUPFAM" id="SSF52980">
    <property type="entry name" value="Restriction endonuclease-like"/>
    <property type="match status" value="1"/>
</dbReference>
<comment type="subunit">
    <text evidence="13">Interacts with EME1.</text>
</comment>
<keyword evidence="11 13" id="KW-0234">DNA repair</keyword>
<dbReference type="InterPro" id="IPR047416">
    <property type="entry name" value="XPF_nuclease_Mus81"/>
</dbReference>
<feature type="region of interest" description="Disordered" evidence="14">
    <location>
        <begin position="46"/>
        <end position="87"/>
    </location>
</feature>
<comment type="similarity">
    <text evidence="3 13">Belongs to the XPF family.</text>
</comment>
<sequence length="384" mass="43599">MECRGFITHGTFVFDEEEADVEIDEQNLSSHQIKHKLQFHQLNNFLDMGSPLQNDSPPPSSPSPELAQIPDTPPPSQTTLSESPRAFSPESDYEMVLIVDNRERRLLEESTAFRDELLIRGVNAVRRSLAVGDMIWIARRKGQGENDPANEIILNCVVERKIIDDLLSSIVDTRFEEQRYRLSQCGCERVIYLIEGEPSGKTWFNREQQRHRGFHPKMSLDSALRNLSVVSGFVVHRTKHNDDSVMYLTKLTSMLAERGKWRDAEFSAKIDKNGRKMMTYFEFQQKNGKAAKTVSEVWKKQLMHVPNVSAFAVDAITAMFPTPHSIFSFLQSEPSTKQQLNRLSTIRLSSGRTLTKKAVSSILSVFGGNQPPQDDEDLLPESGD</sequence>
<reference evidence="16 17" key="1">
    <citation type="journal article" date="2022" name="bioRxiv">
        <title>Genomics of Preaxostyla Flagellates Illuminates Evolutionary Transitions and the Path Towards Mitochondrial Loss.</title>
        <authorList>
            <person name="Novak L.V.F."/>
            <person name="Treitli S.C."/>
            <person name="Pyrih J."/>
            <person name="Halakuc P."/>
            <person name="Pipaliya S.V."/>
            <person name="Vacek V."/>
            <person name="Brzon O."/>
            <person name="Soukal P."/>
            <person name="Eme L."/>
            <person name="Dacks J.B."/>
            <person name="Karnkowska A."/>
            <person name="Elias M."/>
            <person name="Hampl V."/>
        </authorList>
    </citation>
    <scope>NUCLEOTIDE SEQUENCE [LARGE SCALE GENOMIC DNA]</scope>
    <source>
        <strain evidence="16">NAU3</strain>
        <tissue evidence="16">Gut</tissue>
    </source>
</reference>
<dbReference type="InterPro" id="IPR042530">
    <property type="entry name" value="EME1/EME2_C"/>
</dbReference>
<evidence type="ECO:0000256" key="12">
    <source>
        <dbReference type="ARBA" id="ARBA00023242"/>
    </source>
</evidence>
<evidence type="ECO:0000256" key="14">
    <source>
        <dbReference type="SAM" id="MobiDB-lite"/>
    </source>
</evidence>
<dbReference type="InterPro" id="IPR006166">
    <property type="entry name" value="ERCC4_domain"/>
</dbReference>
<evidence type="ECO:0000256" key="6">
    <source>
        <dbReference type="ARBA" id="ARBA00022759"/>
    </source>
</evidence>
<keyword evidence="17" id="KW-1185">Reference proteome</keyword>
<evidence type="ECO:0000256" key="7">
    <source>
        <dbReference type="ARBA" id="ARBA00022763"/>
    </source>
</evidence>
<protein>
    <recommendedName>
        <fullName evidence="13">Crossover junction endonuclease MUS81</fullName>
        <ecNumber evidence="13">3.1.22.-</ecNumber>
    </recommendedName>
</protein>
<keyword evidence="6 13" id="KW-0255">Endonuclease</keyword>
<dbReference type="InterPro" id="IPR011335">
    <property type="entry name" value="Restrct_endonuc-II-like"/>
</dbReference>